<keyword evidence="3" id="KW-1185">Reference proteome</keyword>
<sequence length="102" mass="11562">MFSAKAFLLTIILAAYALGAQLHYVLYYKVQSKTKHQAYRGYTIADNKVDIVVENMSSWSGDKYDAYKHEGVLYVVNSPPANSFYAIGNMLDDMKKVIRDNV</sequence>
<feature type="chain" id="PRO_5040158820" evidence="1">
    <location>
        <begin position="20"/>
        <end position="102"/>
    </location>
</feature>
<name>A0A9P4IZN7_9PEZI</name>
<proteinExistence type="predicted"/>
<organism evidence="2 3">
    <name type="scientific">Myriangium duriaei CBS 260.36</name>
    <dbReference type="NCBI Taxonomy" id="1168546"/>
    <lineage>
        <taxon>Eukaryota</taxon>
        <taxon>Fungi</taxon>
        <taxon>Dikarya</taxon>
        <taxon>Ascomycota</taxon>
        <taxon>Pezizomycotina</taxon>
        <taxon>Dothideomycetes</taxon>
        <taxon>Dothideomycetidae</taxon>
        <taxon>Myriangiales</taxon>
        <taxon>Myriangiaceae</taxon>
        <taxon>Myriangium</taxon>
    </lineage>
</organism>
<dbReference type="EMBL" id="ML996085">
    <property type="protein sequence ID" value="KAF2152827.1"/>
    <property type="molecule type" value="Genomic_DNA"/>
</dbReference>
<evidence type="ECO:0000256" key="1">
    <source>
        <dbReference type="SAM" id="SignalP"/>
    </source>
</evidence>
<dbReference type="Proteomes" id="UP000799439">
    <property type="component" value="Unassembled WGS sequence"/>
</dbReference>
<feature type="signal peptide" evidence="1">
    <location>
        <begin position="1"/>
        <end position="19"/>
    </location>
</feature>
<protein>
    <submittedName>
        <fullName evidence="2">Uncharacterized protein</fullName>
    </submittedName>
</protein>
<accession>A0A9P4IZN7</accession>
<evidence type="ECO:0000313" key="2">
    <source>
        <dbReference type="EMBL" id="KAF2152827.1"/>
    </source>
</evidence>
<keyword evidence="1" id="KW-0732">Signal</keyword>
<evidence type="ECO:0000313" key="3">
    <source>
        <dbReference type="Proteomes" id="UP000799439"/>
    </source>
</evidence>
<gene>
    <name evidence="2" type="ORF">K461DRAFT_267516</name>
</gene>
<comment type="caution">
    <text evidence="2">The sequence shown here is derived from an EMBL/GenBank/DDBJ whole genome shotgun (WGS) entry which is preliminary data.</text>
</comment>
<dbReference type="AlphaFoldDB" id="A0A9P4IZN7"/>
<reference evidence="2" key="1">
    <citation type="journal article" date="2020" name="Stud. Mycol.">
        <title>101 Dothideomycetes genomes: a test case for predicting lifestyles and emergence of pathogens.</title>
        <authorList>
            <person name="Haridas S."/>
            <person name="Albert R."/>
            <person name="Binder M."/>
            <person name="Bloem J."/>
            <person name="Labutti K."/>
            <person name="Salamov A."/>
            <person name="Andreopoulos B."/>
            <person name="Baker S."/>
            <person name="Barry K."/>
            <person name="Bills G."/>
            <person name="Bluhm B."/>
            <person name="Cannon C."/>
            <person name="Castanera R."/>
            <person name="Culley D."/>
            <person name="Daum C."/>
            <person name="Ezra D."/>
            <person name="Gonzalez J."/>
            <person name="Henrissat B."/>
            <person name="Kuo A."/>
            <person name="Liang C."/>
            <person name="Lipzen A."/>
            <person name="Lutzoni F."/>
            <person name="Magnuson J."/>
            <person name="Mondo S."/>
            <person name="Nolan M."/>
            <person name="Ohm R."/>
            <person name="Pangilinan J."/>
            <person name="Park H.-J."/>
            <person name="Ramirez L."/>
            <person name="Alfaro M."/>
            <person name="Sun H."/>
            <person name="Tritt A."/>
            <person name="Yoshinaga Y."/>
            <person name="Zwiers L.-H."/>
            <person name="Turgeon B."/>
            <person name="Goodwin S."/>
            <person name="Spatafora J."/>
            <person name="Crous P."/>
            <person name="Grigoriev I."/>
        </authorList>
    </citation>
    <scope>NUCLEOTIDE SEQUENCE</scope>
    <source>
        <strain evidence="2">CBS 260.36</strain>
    </source>
</reference>
<dbReference type="OrthoDB" id="4523179at2759"/>